<sequence>MIYNYIDEILQDYTINLEVLRPDTNLYSISMLQHTGSFHSSEVFFGNENSELESVKFNDFLFKAKENNSSLVITPEYSCPWNTIRHLLDDVENLPSQNKLWVLGCESITPTNVLEFRDTYNGLNDIEVIFNDIVDNAPGGVLLNPCLYIFKANDPDDIEKIIVLIQFKRQHMGAWGNPLEQQKLIPGQHSYILRNSPDSINLVTVICSDAMLFDGRHIYPGAEGQWNIQPYIILSIQMNPQPAHIEFRDFRRNILKVVNKDVISLNWSSEGRSSGNPNFFGEYCKSNISLITEHISNTSSIEEKLIDDNHKKGAYYTLIKPNRHCFYLTPKIEFFYLRMRKPILGLPPGPVNRRRGPELETIYEYDTILETFIEAENTSDGYIDFTEDIQIQSENLQDGALNILDRERLIALTSGELSKVKSGSNWYAVNSLKSFISEDTETINRFTVTFDTNGKDYRISQFGKIESLNVNILSDTNLYPDIIASFKNKCNEVMFLNKNGTKYNYNLVSNDNQIATVAFLGHTSKADAKAMLNQLTKLFPEEDLGNKRIVVWYKPSVAADSYDYEATDVPKYTSTEQTNLTSITK</sequence>
<accession>A0A0F9TT69</accession>
<evidence type="ECO:0000313" key="1">
    <source>
        <dbReference type="EMBL" id="KKN82534.1"/>
    </source>
</evidence>
<comment type="caution">
    <text evidence="1">The sequence shown here is derived from an EMBL/GenBank/DDBJ whole genome shotgun (WGS) entry which is preliminary data.</text>
</comment>
<dbReference type="EMBL" id="LAZR01000199">
    <property type="protein sequence ID" value="KKN82534.1"/>
    <property type="molecule type" value="Genomic_DNA"/>
</dbReference>
<gene>
    <name evidence="1" type="ORF">LCGC14_0308300</name>
</gene>
<protein>
    <submittedName>
        <fullName evidence="1">Uncharacterized protein</fullName>
    </submittedName>
</protein>
<organism evidence="1">
    <name type="scientific">marine sediment metagenome</name>
    <dbReference type="NCBI Taxonomy" id="412755"/>
    <lineage>
        <taxon>unclassified sequences</taxon>
        <taxon>metagenomes</taxon>
        <taxon>ecological metagenomes</taxon>
    </lineage>
</organism>
<reference evidence="1" key="1">
    <citation type="journal article" date="2015" name="Nature">
        <title>Complex archaea that bridge the gap between prokaryotes and eukaryotes.</title>
        <authorList>
            <person name="Spang A."/>
            <person name="Saw J.H."/>
            <person name="Jorgensen S.L."/>
            <person name="Zaremba-Niedzwiedzka K."/>
            <person name="Martijn J."/>
            <person name="Lind A.E."/>
            <person name="van Eijk R."/>
            <person name="Schleper C."/>
            <person name="Guy L."/>
            <person name="Ettema T.J."/>
        </authorList>
    </citation>
    <scope>NUCLEOTIDE SEQUENCE</scope>
</reference>
<dbReference type="AlphaFoldDB" id="A0A0F9TT69"/>
<proteinExistence type="predicted"/>
<name>A0A0F9TT69_9ZZZZ</name>